<dbReference type="RefSeq" id="WP_231811834.1">
    <property type="nucleotide sequence ID" value="NZ_JAJOZR010000001.1"/>
</dbReference>
<dbReference type="SUPFAM" id="SSF103515">
    <property type="entry name" value="Autotransporter"/>
    <property type="match status" value="1"/>
</dbReference>
<dbReference type="InterPro" id="IPR025649">
    <property type="entry name" value="DUF4360"/>
</dbReference>
<name>A0A9X1SZ84_9HYPH</name>
<protein>
    <submittedName>
        <fullName evidence="2">DUF4360 domain-containing protein</fullName>
    </submittedName>
</protein>
<dbReference type="AlphaFoldDB" id="A0A9X1SZ84"/>
<reference evidence="2" key="1">
    <citation type="submission" date="2021-12" db="EMBL/GenBank/DDBJ databases">
        <authorList>
            <person name="Li Y."/>
        </authorList>
    </citation>
    <scope>NUCLEOTIDE SEQUENCE</scope>
    <source>
        <strain evidence="2">DKSPLA3</strain>
    </source>
</reference>
<dbReference type="PANTHER" id="PTHR38847">
    <property type="match status" value="1"/>
</dbReference>
<gene>
    <name evidence="2" type="ORF">LRX75_03265</name>
</gene>
<evidence type="ECO:0000313" key="2">
    <source>
        <dbReference type="EMBL" id="MCD7108056.1"/>
    </source>
</evidence>
<evidence type="ECO:0000256" key="1">
    <source>
        <dbReference type="SAM" id="SignalP"/>
    </source>
</evidence>
<dbReference type="Proteomes" id="UP001139089">
    <property type="component" value="Unassembled WGS sequence"/>
</dbReference>
<sequence>MRHSTSFALCLLSIAATAPGRADAADGCADGTVSSVTSPDGNATSVLFDDFSASAGGGAGTARATSTCQLAIPVTRPDGFSVYGVDYRGFVTTQDGQTARIVTLQDGRQVLKYEVAGPLEDDVATGGKVGVSGSDTLGLTVVVEATAPVDPDMPDASLLLDTVDITRLGFTTLSSVTASADQLARQRQAIAANLIGTAQGLLGEGERFDAGSAISLFGTSSAAAGFKGRWEAGSGITVLGGAAIVHPDDDNVSVDTLALLAGALRYTTPQATWRAFGEAGVWGSPNVTANLSRSYLNVDNIVSAGGTADGSLLSSYGRIGAVFAPDQANEIVLSARFTKAWLDLDGYSETATDRNLFAATVHGGTSSENIVSAEVAWSHQTEGRLDYTLSGAVGRIFADDKAVRASVDWVGDVSGRARDQTFASAGGRIGVRLDDVWRLDTSVAATIRQYDDPEWNVGAQLKAAF</sequence>
<accession>A0A9X1SZ84</accession>
<dbReference type="PANTHER" id="PTHR38847:SF1">
    <property type="entry name" value="PSEUDOURIDINE SYNTHASE RSUA_RLUA-LIKE DOMAIN-CONTAINING PROTEIN"/>
    <property type="match status" value="1"/>
</dbReference>
<keyword evidence="3" id="KW-1185">Reference proteome</keyword>
<feature type="signal peptide" evidence="1">
    <location>
        <begin position="1"/>
        <end position="24"/>
    </location>
</feature>
<dbReference type="Pfam" id="PF14273">
    <property type="entry name" value="DUF4360"/>
    <property type="match status" value="1"/>
</dbReference>
<keyword evidence="1" id="KW-0732">Signal</keyword>
<evidence type="ECO:0000313" key="3">
    <source>
        <dbReference type="Proteomes" id="UP001139089"/>
    </source>
</evidence>
<comment type="caution">
    <text evidence="2">The sequence shown here is derived from an EMBL/GenBank/DDBJ whole genome shotgun (WGS) entry which is preliminary data.</text>
</comment>
<proteinExistence type="predicted"/>
<feature type="chain" id="PRO_5040918576" evidence="1">
    <location>
        <begin position="25"/>
        <end position="465"/>
    </location>
</feature>
<organism evidence="2 3">
    <name type="scientific">Rhizobium quercicola</name>
    <dbReference type="NCBI Taxonomy" id="2901226"/>
    <lineage>
        <taxon>Bacteria</taxon>
        <taxon>Pseudomonadati</taxon>
        <taxon>Pseudomonadota</taxon>
        <taxon>Alphaproteobacteria</taxon>
        <taxon>Hyphomicrobiales</taxon>
        <taxon>Rhizobiaceae</taxon>
        <taxon>Rhizobium/Agrobacterium group</taxon>
        <taxon>Rhizobium</taxon>
    </lineage>
</organism>
<dbReference type="InterPro" id="IPR036709">
    <property type="entry name" value="Autotransporte_beta_dom_sf"/>
</dbReference>
<dbReference type="EMBL" id="JAJOZR010000001">
    <property type="protein sequence ID" value="MCD7108056.1"/>
    <property type="molecule type" value="Genomic_DNA"/>
</dbReference>